<dbReference type="UniPathway" id="UPA00666"/>
<dbReference type="Proteomes" id="UP000321907">
    <property type="component" value="Unassembled WGS sequence"/>
</dbReference>
<organism evidence="11 12">
    <name type="scientific">Neolewinella aurantiaca</name>
    <dbReference type="NCBI Taxonomy" id="2602767"/>
    <lineage>
        <taxon>Bacteria</taxon>
        <taxon>Pseudomonadati</taxon>
        <taxon>Bacteroidota</taxon>
        <taxon>Saprospiria</taxon>
        <taxon>Saprospirales</taxon>
        <taxon>Lewinellaceae</taxon>
        <taxon>Neolewinella</taxon>
    </lineage>
</organism>
<dbReference type="PROSITE" id="PS50263">
    <property type="entry name" value="CN_HYDROLASE"/>
    <property type="match status" value="1"/>
</dbReference>
<gene>
    <name evidence="9 11" type="primary">lnt</name>
    <name evidence="11" type="ORF">FUA23_12120</name>
</gene>
<evidence type="ECO:0000256" key="4">
    <source>
        <dbReference type="ARBA" id="ARBA00022679"/>
    </source>
</evidence>
<comment type="function">
    <text evidence="9">Catalyzes the phospholipid dependent N-acylation of the N-terminal cysteine of apolipoprotein, the last step in lipoprotein maturation.</text>
</comment>
<dbReference type="SUPFAM" id="SSF56317">
    <property type="entry name" value="Carbon-nitrogen hydrolase"/>
    <property type="match status" value="1"/>
</dbReference>
<dbReference type="EC" id="2.3.1.269" evidence="9"/>
<comment type="caution">
    <text evidence="11">The sequence shown here is derived from an EMBL/GenBank/DDBJ whole genome shotgun (WGS) entry which is preliminary data.</text>
</comment>
<evidence type="ECO:0000256" key="9">
    <source>
        <dbReference type="HAMAP-Rule" id="MF_01148"/>
    </source>
</evidence>
<keyword evidence="7 9" id="KW-0472">Membrane</keyword>
<dbReference type="Gene3D" id="3.60.110.10">
    <property type="entry name" value="Carbon-nitrogen hydrolase"/>
    <property type="match status" value="1"/>
</dbReference>
<dbReference type="InterPro" id="IPR004563">
    <property type="entry name" value="Apolipo_AcylTrfase"/>
</dbReference>
<dbReference type="InterPro" id="IPR003010">
    <property type="entry name" value="C-N_Hydrolase"/>
</dbReference>
<dbReference type="GO" id="GO:0016410">
    <property type="term" value="F:N-acyltransferase activity"/>
    <property type="evidence" value="ECO:0007669"/>
    <property type="project" value="UniProtKB-UniRule"/>
</dbReference>
<protein>
    <recommendedName>
        <fullName evidence="9">Apolipoprotein N-acyltransferase</fullName>
        <shortName evidence="9">ALP N-acyltransferase</shortName>
        <ecNumber evidence="9">2.3.1.269</ecNumber>
    </recommendedName>
</protein>
<name>A0A5C7FE80_9BACT</name>
<accession>A0A5C7FE80</accession>
<keyword evidence="5 9" id="KW-0812">Transmembrane</keyword>
<dbReference type="OrthoDB" id="9804277at2"/>
<evidence type="ECO:0000313" key="12">
    <source>
        <dbReference type="Proteomes" id="UP000321907"/>
    </source>
</evidence>
<feature type="transmembrane region" description="Helical" evidence="9">
    <location>
        <begin position="249"/>
        <end position="268"/>
    </location>
</feature>
<feature type="transmembrane region" description="Helical" evidence="9">
    <location>
        <begin position="113"/>
        <end position="133"/>
    </location>
</feature>
<feature type="transmembrane region" description="Helical" evidence="9">
    <location>
        <begin position="9"/>
        <end position="28"/>
    </location>
</feature>
<dbReference type="Pfam" id="PF20154">
    <property type="entry name" value="LNT_N"/>
    <property type="match status" value="1"/>
</dbReference>
<dbReference type="NCBIfam" id="TIGR00546">
    <property type="entry name" value="lnt"/>
    <property type="match status" value="1"/>
</dbReference>
<evidence type="ECO:0000256" key="8">
    <source>
        <dbReference type="ARBA" id="ARBA00023315"/>
    </source>
</evidence>
<evidence type="ECO:0000256" key="6">
    <source>
        <dbReference type="ARBA" id="ARBA00022989"/>
    </source>
</evidence>
<feature type="transmembrane region" description="Helical" evidence="9">
    <location>
        <begin position="168"/>
        <end position="187"/>
    </location>
</feature>
<feature type="transmembrane region" description="Helical" evidence="9">
    <location>
        <begin position="34"/>
        <end position="52"/>
    </location>
</feature>
<evidence type="ECO:0000256" key="2">
    <source>
        <dbReference type="ARBA" id="ARBA00010065"/>
    </source>
</evidence>
<evidence type="ECO:0000313" key="11">
    <source>
        <dbReference type="EMBL" id="TXF89027.1"/>
    </source>
</evidence>
<evidence type="ECO:0000256" key="7">
    <source>
        <dbReference type="ARBA" id="ARBA00023136"/>
    </source>
</evidence>
<dbReference type="GO" id="GO:0005886">
    <property type="term" value="C:plasma membrane"/>
    <property type="evidence" value="ECO:0007669"/>
    <property type="project" value="UniProtKB-SubCell"/>
</dbReference>
<keyword evidence="12" id="KW-1185">Reference proteome</keyword>
<feature type="transmembrane region" description="Helical" evidence="9">
    <location>
        <begin position="85"/>
        <end position="101"/>
    </location>
</feature>
<feature type="transmembrane region" description="Helical" evidence="9">
    <location>
        <begin position="207"/>
        <end position="229"/>
    </location>
</feature>
<dbReference type="InterPro" id="IPR045378">
    <property type="entry name" value="LNT_N"/>
</dbReference>
<evidence type="ECO:0000256" key="1">
    <source>
        <dbReference type="ARBA" id="ARBA00004651"/>
    </source>
</evidence>
<keyword evidence="4 9" id="KW-0808">Transferase</keyword>
<keyword evidence="8 9" id="KW-0012">Acyltransferase</keyword>
<dbReference type="AlphaFoldDB" id="A0A5C7FE80"/>
<dbReference type="PANTHER" id="PTHR38686">
    <property type="entry name" value="APOLIPOPROTEIN N-ACYLTRANSFERASE"/>
    <property type="match status" value="1"/>
</dbReference>
<dbReference type="GO" id="GO:0042158">
    <property type="term" value="P:lipoprotein biosynthetic process"/>
    <property type="evidence" value="ECO:0007669"/>
    <property type="project" value="UniProtKB-UniRule"/>
</dbReference>
<reference evidence="11 12" key="1">
    <citation type="submission" date="2019-08" db="EMBL/GenBank/DDBJ databases">
        <title>Lewinella sp. strain SSH13 Genome sequencing and assembly.</title>
        <authorList>
            <person name="Kim I."/>
        </authorList>
    </citation>
    <scope>NUCLEOTIDE SEQUENCE [LARGE SCALE GENOMIC DNA]</scope>
    <source>
        <strain evidence="11 12">SSH13</strain>
    </source>
</reference>
<keyword evidence="3 9" id="KW-1003">Cell membrane</keyword>
<keyword evidence="6 9" id="KW-1133">Transmembrane helix</keyword>
<dbReference type="HAMAP" id="MF_01148">
    <property type="entry name" value="Lnt"/>
    <property type="match status" value="1"/>
</dbReference>
<dbReference type="Pfam" id="PF00795">
    <property type="entry name" value="CN_hydrolase"/>
    <property type="match status" value="1"/>
</dbReference>
<keyword evidence="11" id="KW-0449">Lipoprotein</keyword>
<dbReference type="CDD" id="cd07571">
    <property type="entry name" value="ALP_N-acyl_transferase"/>
    <property type="match status" value="1"/>
</dbReference>
<comment type="similarity">
    <text evidence="2 9">Belongs to the CN hydrolase family. Apolipoprotein N-acyltransferase subfamily.</text>
</comment>
<comment type="catalytic activity">
    <reaction evidence="9">
        <text>N-terminal S-1,2-diacyl-sn-glyceryl-L-cysteinyl-[lipoprotein] + a glycerophospholipid = N-acyl-S-1,2-diacyl-sn-glyceryl-L-cysteinyl-[lipoprotein] + a 2-acyl-sn-glycero-3-phospholipid + H(+)</text>
        <dbReference type="Rhea" id="RHEA:48228"/>
        <dbReference type="Rhea" id="RHEA-COMP:14681"/>
        <dbReference type="Rhea" id="RHEA-COMP:14684"/>
        <dbReference type="ChEBI" id="CHEBI:15378"/>
        <dbReference type="ChEBI" id="CHEBI:136912"/>
        <dbReference type="ChEBI" id="CHEBI:140656"/>
        <dbReference type="ChEBI" id="CHEBI:140657"/>
        <dbReference type="ChEBI" id="CHEBI:140660"/>
        <dbReference type="EC" id="2.3.1.269"/>
    </reaction>
</comment>
<evidence type="ECO:0000256" key="5">
    <source>
        <dbReference type="ARBA" id="ARBA00022692"/>
    </source>
</evidence>
<feature type="transmembrane region" description="Helical" evidence="9">
    <location>
        <begin position="139"/>
        <end position="161"/>
    </location>
</feature>
<evidence type="ECO:0000256" key="3">
    <source>
        <dbReference type="ARBA" id="ARBA00022475"/>
    </source>
</evidence>
<comment type="subcellular location">
    <subcellularLocation>
        <location evidence="1 9">Cell membrane</location>
        <topology evidence="1 9">Multi-pass membrane protein</topology>
    </subcellularLocation>
</comment>
<evidence type="ECO:0000259" key="10">
    <source>
        <dbReference type="PROSITE" id="PS50263"/>
    </source>
</evidence>
<dbReference type="PANTHER" id="PTHR38686:SF1">
    <property type="entry name" value="APOLIPOPROTEIN N-ACYLTRANSFERASE"/>
    <property type="match status" value="1"/>
</dbReference>
<sequence length="592" mass="65740">MRFPQPRNIAYTLLVFAAIVGGWMYSRATAEELWGYRPLLLYLLLFGGYFLFRYVPNKKSPKPGYLLPVYAGALLGLGFAGDFGIFPALFVGFVPMFILFRKLQERNAGYAEAFRLGFTAFLLFNILTTYWVTNTGFGPGLFAMLANSVLMSLPWLAFYWTGRKSPKVAFLAFGACWIAFEHLHYNWGLNWPWLTLGNGMASWPALIQWYEVTGVLGGSAWILGCNYLAFKALSAPAAEPQKLPSPGKLLSFLALVLLPISGSLVRYYTYVAPEDKTITVAAIQPNFEPHFEKFAAGGEPAVIDTFVRLSKDALAAGPLDYIVYPETSFSNFEEDRPLLNGPMRILQSELGNGSLGHLVTGYSGYHAFQAGEPLSPAARTLDRGNGTLFRYEHLNAALQLDLDTKEVQHYRKGVFVPGAESFPFRKVLFFMEPLVASLGGSVAGLGTQETRTPFSSPKAKIAPVICYESVFGEYFTDYIREGAQAVFVMTNDGWWDNTAGHKQHLYYSSLRAIETRRAVVRSANVGACAFIDQRGQIISTTQYNEAGFLRGEMQLNDAITPYVRYGDIVSRIALLLAGMVLLSNLARSLRRN</sequence>
<dbReference type="EMBL" id="VOXD01000017">
    <property type="protein sequence ID" value="TXF89027.1"/>
    <property type="molecule type" value="Genomic_DNA"/>
</dbReference>
<dbReference type="InterPro" id="IPR036526">
    <property type="entry name" value="C-N_Hydrolase_sf"/>
</dbReference>
<comment type="pathway">
    <text evidence="9">Protein modification; lipoprotein biosynthesis (N-acyl transfer).</text>
</comment>
<proteinExistence type="inferred from homology"/>
<feature type="domain" description="CN hydrolase" evidence="10">
    <location>
        <begin position="278"/>
        <end position="555"/>
    </location>
</feature>
<dbReference type="RefSeq" id="WP_147931013.1">
    <property type="nucleotide sequence ID" value="NZ_VOXD01000017.1"/>
</dbReference>